<comment type="caution">
    <text evidence="3">The sequence shown here is derived from an EMBL/GenBank/DDBJ whole genome shotgun (WGS) entry which is preliminary data.</text>
</comment>
<dbReference type="EMBL" id="QEKO01000002">
    <property type="protein sequence ID" value="PVY61988.1"/>
    <property type="molecule type" value="Genomic_DNA"/>
</dbReference>
<dbReference type="Pfam" id="PF03602">
    <property type="entry name" value="Cons_hypoth95"/>
    <property type="match status" value="1"/>
</dbReference>
<keyword evidence="2 3" id="KW-0808">Transferase</keyword>
<dbReference type="Proteomes" id="UP000246145">
    <property type="component" value="Unassembled WGS sequence"/>
</dbReference>
<sequence>MKKHLVRIVGGDYRRTPIPVIDATGLRPTPDRVRETLYNWLHHLWGGRFADKQVLDLFAGTGALGFEAASRGARHVQMVENNPAAVAALRALRAKLGAQNVRIHAGDASVVVKRLDATRYDLVLLDPPFGLGWLERLWNELPQFLAPGALVYAEAETLANVPEQYTVVRQGKAGQVHFALLQFAALQEKDNNPSFSPTETPFPSETP</sequence>
<dbReference type="InterPro" id="IPR002052">
    <property type="entry name" value="DNA_methylase_N6_adenine_CS"/>
</dbReference>
<keyword evidence="4" id="KW-1185">Reference proteome</keyword>
<dbReference type="CDD" id="cd02440">
    <property type="entry name" value="AdoMet_MTases"/>
    <property type="match status" value="1"/>
</dbReference>
<proteinExistence type="predicted"/>
<dbReference type="GO" id="GO:0003676">
    <property type="term" value="F:nucleic acid binding"/>
    <property type="evidence" value="ECO:0007669"/>
    <property type="project" value="InterPro"/>
</dbReference>
<dbReference type="PIRSF" id="PIRSF004553">
    <property type="entry name" value="CHP00095"/>
    <property type="match status" value="1"/>
</dbReference>
<reference evidence="3 4" key="1">
    <citation type="submission" date="2018-04" db="EMBL/GenBank/DDBJ databases">
        <title>Genomic Encyclopedia of Type Strains, Phase IV (KMG-IV): sequencing the most valuable type-strain genomes for metagenomic binning, comparative biology and taxonomic classification.</title>
        <authorList>
            <person name="Goeker M."/>
        </authorList>
    </citation>
    <scope>NUCLEOTIDE SEQUENCE [LARGE SCALE GENOMIC DNA]</scope>
    <source>
        <strain evidence="3 4">DSM 10065</strain>
    </source>
</reference>
<name>A0A2U1CLW3_9BURK</name>
<evidence type="ECO:0000256" key="1">
    <source>
        <dbReference type="ARBA" id="ARBA00022603"/>
    </source>
</evidence>
<dbReference type="SUPFAM" id="SSF53335">
    <property type="entry name" value="S-adenosyl-L-methionine-dependent methyltransferases"/>
    <property type="match status" value="1"/>
</dbReference>
<protein>
    <submittedName>
        <fullName evidence="3">16S rRNA (Guanine(966)-N(2))-methyltransferase RsmD</fullName>
    </submittedName>
</protein>
<gene>
    <name evidence="3" type="ORF">C7440_1474</name>
</gene>
<dbReference type="InterPro" id="IPR004398">
    <property type="entry name" value="RNA_MeTrfase_RsmD"/>
</dbReference>
<dbReference type="RefSeq" id="WP_116518022.1">
    <property type="nucleotide sequence ID" value="NZ_JACCEX010000002.1"/>
</dbReference>
<dbReference type="GO" id="GO:0031167">
    <property type="term" value="P:rRNA methylation"/>
    <property type="evidence" value="ECO:0007669"/>
    <property type="project" value="InterPro"/>
</dbReference>
<dbReference type="AlphaFoldDB" id="A0A2U1CLW3"/>
<evidence type="ECO:0000256" key="2">
    <source>
        <dbReference type="ARBA" id="ARBA00022679"/>
    </source>
</evidence>
<keyword evidence="1 3" id="KW-0489">Methyltransferase</keyword>
<dbReference type="PROSITE" id="PS00092">
    <property type="entry name" value="N6_MTASE"/>
    <property type="match status" value="1"/>
</dbReference>
<dbReference type="GO" id="GO:0008168">
    <property type="term" value="F:methyltransferase activity"/>
    <property type="evidence" value="ECO:0007669"/>
    <property type="project" value="UniProtKB-KW"/>
</dbReference>
<dbReference type="Gene3D" id="3.40.50.150">
    <property type="entry name" value="Vaccinia Virus protein VP39"/>
    <property type="match status" value="1"/>
</dbReference>
<evidence type="ECO:0000313" key="3">
    <source>
        <dbReference type="EMBL" id="PVY61988.1"/>
    </source>
</evidence>
<evidence type="ECO:0000313" key="4">
    <source>
        <dbReference type="Proteomes" id="UP000246145"/>
    </source>
</evidence>
<dbReference type="PANTHER" id="PTHR43542">
    <property type="entry name" value="METHYLTRANSFERASE"/>
    <property type="match status" value="1"/>
</dbReference>
<dbReference type="InterPro" id="IPR029063">
    <property type="entry name" value="SAM-dependent_MTases_sf"/>
</dbReference>
<dbReference type="PANTHER" id="PTHR43542:SF1">
    <property type="entry name" value="METHYLTRANSFERASE"/>
    <property type="match status" value="1"/>
</dbReference>
<dbReference type="OrthoDB" id="9803017at2"/>
<accession>A0A2U1CLW3</accession>
<dbReference type="STRING" id="1231391.GCA_000308195_00260"/>
<organism evidence="3 4">
    <name type="scientific">Pusillimonas noertemannii</name>
    <dbReference type="NCBI Taxonomy" id="305977"/>
    <lineage>
        <taxon>Bacteria</taxon>
        <taxon>Pseudomonadati</taxon>
        <taxon>Pseudomonadota</taxon>
        <taxon>Betaproteobacteria</taxon>
        <taxon>Burkholderiales</taxon>
        <taxon>Alcaligenaceae</taxon>
        <taxon>Pusillimonas</taxon>
    </lineage>
</organism>